<reference evidence="2 3" key="1">
    <citation type="submission" date="2020-02" db="EMBL/GenBank/DDBJ databases">
        <title>Aliifodinibius halophilus 2W32, complete genome.</title>
        <authorList>
            <person name="Li Y."/>
            <person name="Wu S."/>
        </authorList>
    </citation>
    <scope>NUCLEOTIDE SEQUENCE [LARGE SCALE GENOMIC DNA]</scope>
    <source>
        <strain evidence="2 3">2W32</strain>
    </source>
</reference>
<dbReference type="EMBL" id="JAALLS010000030">
    <property type="protein sequence ID" value="NGP90006.1"/>
    <property type="molecule type" value="Genomic_DNA"/>
</dbReference>
<evidence type="ECO:0000313" key="3">
    <source>
        <dbReference type="Proteomes" id="UP000479132"/>
    </source>
</evidence>
<protein>
    <submittedName>
        <fullName evidence="2">Uncharacterized protein</fullName>
    </submittedName>
</protein>
<proteinExistence type="predicted"/>
<feature type="compositionally biased region" description="Basic and acidic residues" evidence="1">
    <location>
        <begin position="1"/>
        <end position="16"/>
    </location>
</feature>
<dbReference type="AlphaFoldDB" id="A0A6M1T3K2"/>
<feature type="compositionally biased region" description="Acidic residues" evidence="1">
    <location>
        <begin position="30"/>
        <end position="49"/>
    </location>
</feature>
<feature type="region of interest" description="Disordered" evidence="1">
    <location>
        <begin position="1"/>
        <end position="49"/>
    </location>
</feature>
<dbReference type="RefSeq" id="WP_165271236.1">
    <property type="nucleotide sequence ID" value="NZ_JAALLS010000030.1"/>
</dbReference>
<comment type="caution">
    <text evidence="2">The sequence shown here is derived from an EMBL/GenBank/DDBJ whole genome shotgun (WGS) entry which is preliminary data.</text>
</comment>
<sequence>MRLDKLLKDRKPEKPIPKTMDGFYKIINDPDYDDPFYNDDKNEEEEPCD</sequence>
<name>A0A6M1T3K2_9BACT</name>
<accession>A0A6M1T3K2</accession>
<gene>
    <name evidence="2" type="ORF">G3569_16735</name>
</gene>
<dbReference type="Proteomes" id="UP000479132">
    <property type="component" value="Unassembled WGS sequence"/>
</dbReference>
<evidence type="ECO:0000256" key="1">
    <source>
        <dbReference type="SAM" id="MobiDB-lite"/>
    </source>
</evidence>
<evidence type="ECO:0000313" key="2">
    <source>
        <dbReference type="EMBL" id="NGP90006.1"/>
    </source>
</evidence>
<keyword evidence="3" id="KW-1185">Reference proteome</keyword>
<organism evidence="2 3">
    <name type="scientific">Fodinibius halophilus</name>
    <dbReference type="NCBI Taxonomy" id="1736908"/>
    <lineage>
        <taxon>Bacteria</taxon>
        <taxon>Pseudomonadati</taxon>
        <taxon>Balneolota</taxon>
        <taxon>Balneolia</taxon>
        <taxon>Balneolales</taxon>
        <taxon>Balneolaceae</taxon>
        <taxon>Fodinibius</taxon>
    </lineage>
</organism>